<dbReference type="Gene3D" id="3.90.182.10">
    <property type="entry name" value="Toxin - Anthrax Protective Antigen,domain 1"/>
    <property type="match status" value="1"/>
</dbReference>
<evidence type="ECO:0008006" key="3">
    <source>
        <dbReference type="Google" id="ProtNLM"/>
    </source>
</evidence>
<evidence type="ECO:0000313" key="2">
    <source>
        <dbReference type="Proteomes" id="UP001141166"/>
    </source>
</evidence>
<dbReference type="AlphaFoldDB" id="A0A9X4B604"/>
<sequence length="123" mass="14030">MKKYKKGFKAVGQYFYGENFNEAAFITSSGINGFNILADSLENVYLTNEIKSVRWITNFTPKNSGLYSFKTINKEFTHIFINGELIDDKGIFLNKGEIYKFIVAYFGNSNATQNDLIDLKVIP</sequence>
<gene>
    <name evidence="1" type="ORF">M3X98_13805</name>
</gene>
<organism evidence="1 2">
    <name type="scientific">Enterococcus faecium</name>
    <name type="common">Streptococcus faecium</name>
    <dbReference type="NCBI Taxonomy" id="1352"/>
    <lineage>
        <taxon>Bacteria</taxon>
        <taxon>Bacillati</taxon>
        <taxon>Bacillota</taxon>
        <taxon>Bacilli</taxon>
        <taxon>Lactobacillales</taxon>
        <taxon>Enterococcaceae</taxon>
        <taxon>Enterococcus</taxon>
    </lineage>
</organism>
<dbReference type="EMBL" id="JAMWMK010000038">
    <property type="protein sequence ID" value="MDC4249078.1"/>
    <property type="molecule type" value="Genomic_DNA"/>
</dbReference>
<comment type="caution">
    <text evidence="1">The sequence shown here is derived from an EMBL/GenBank/DDBJ whole genome shotgun (WGS) entry which is preliminary data.</text>
</comment>
<evidence type="ECO:0000313" key="1">
    <source>
        <dbReference type="EMBL" id="MDC4249078.1"/>
    </source>
</evidence>
<protein>
    <recommendedName>
        <fullName evidence="3">PA14 domain-containing protein</fullName>
    </recommendedName>
</protein>
<name>A0A9X4B604_ENTFC</name>
<reference evidence="1" key="1">
    <citation type="submission" date="2022-05" db="EMBL/GenBank/DDBJ databases">
        <title>Draft genome sequences of Clostridium perfringens strains isolated from Peru.</title>
        <authorList>
            <person name="Hurtado R."/>
            <person name="Lima L."/>
            <person name="Sousa T."/>
            <person name="Jaiswal A.K."/>
            <person name="Tiwari S."/>
            <person name="Maturrano L."/>
            <person name="Brenig B."/>
            <person name="Azevedo V."/>
        </authorList>
    </citation>
    <scope>NUCLEOTIDE SEQUENCE</scope>
    <source>
        <strain evidence="1">CP4</strain>
    </source>
</reference>
<dbReference type="RefSeq" id="WP_272471526.1">
    <property type="nucleotide sequence ID" value="NZ_JAMWMK010000038.1"/>
</dbReference>
<feature type="non-terminal residue" evidence="1">
    <location>
        <position position="123"/>
    </location>
</feature>
<dbReference type="Proteomes" id="UP001141166">
    <property type="component" value="Unassembled WGS sequence"/>
</dbReference>
<dbReference type="SUPFAM" id="SSF56988">
    <property type="entry name" value="Anthrax protective antigen"/>
    <property type="match status" value="1"/>
</dbReference>
<proteinExistence type="predicted"/>
<accession>A0A9X4B604</accession>